<dbReference type="Gene3D" id="1.10.3230.30">
    <property type="entry name" value="Phage gp6-like head-tail connector protein"/>
    <property type="match status" value="1"/>
</dbReference>
<name>A0ABY2QJN5_9SPHN</name>
<keyword evidence="2" id="KW-1185">Reference proteome</keyword>
<dbReference type="Proteomes" id="UP000308038">
    <property type="component" value="Unassembled WGS sequence"/>
</dbReference>
<evidence type="ECO:0000313" key="2">
    <source>
        <dbReference type="Proteomes" id="UP000308038"/>
    </source>
</evidence>
<reference evidence="1 2" key="1">
    <citation type="submission" date="2019-04" db="EMBL/GenBank/DDBJ databases">
        <title>Microbes associate with the intestines of laboratory mice.</title>
        <authorList>
            <person name="Navarre W."/>
            <person name="Wong E."/>
            <person name="Huang K.C."/>
            <person name="Tropini C."/>
            <person name="Ng K."/>
            <person name="Yu B."/>
        </authorList>
    </citation>
    <scope>NUCLEOTIDE SEQUENCE [LARGE SCALE GENOMIC DNA]</scope>
    <source>
        <strain evidence="1 2">NM83_B4-11</strain>
    </source>
</reference>
<dbReference type="CDD" id="cd08054">
    <property type="entry name" value="gp6"/>
    <property type="match status" value="1"/>
</dbReference>
<protein>
    <recommendedName>
        <fullName evidence="3">Phage gp6-like head-tail connector protein</fullName>
    </recommendedName>
</protein>
<accession>A0ABY2QJN5</accession>
<evidence type="ECO:0008006" key="3">
    <source>
        <dbReference type="Google" id="ProtNLM"/>
    </source>
</evidence>
<dbReference type="EMBL" id="SSTI01000003">
    <property type="protein sequence ID" value="THG41121.1"/>
    <property type="molecule type" value="Genomic_DNA"/>
</dbReference>
<proteinExistence type="predicted"/>
<gene>
    <name evidence="1" type="ORF">E5988_06005</name>
</gene>
<dbReference type="NCBIfam" id="TIGR02215">
    <property type="entry name" value="phage_chp_gp8"/>
    <property type="match status" value="1"/>
</dbReference>
<evidence type="ECO:0000313" key="1">
    <source>
        <dbReference type="EMBL" id="THG41121.1"/>
    </source>
</evidence>
<comment type="caution">
    <text evidence="1">The sequence shown here is derived from an EMBL/GenBank/DDBJ whole genome shotgun (WGS) entry which is preliminary data.</text>
</comment>
<organism evidence="1 2">
    <name type="scientific">Sphingomonas olei</name>
    <dbReference type="NCBI Taxonomy" id="1886787"/>
    <lineage>
        <taxon>Bacteria</taxon>
        <taxon>Pseudomonadati</taxon>
        <taxon>Pseudomonadota</taxon>
        <taxon>Alphaproteobacteria</taxon>
        <taxon>Sphingomonadales</taxon>
        <taxon>Sphingomonadaceae</taxon>
        <taxon>Sphingomonas</taxon>
    </lineage>
</organism>
<sequence>MTVSGVSPAAIAAAVEEARGFLRLEGEAEQALLERLAATAITLAEAFTGTLLVTRTVEDVLPAARGGGWQLLAAAPVRAIGGVMGLPAEGAPFVLPPDAYAVDVDGAARGWVRVIAPGAAGRVAVSYTAGLAVDWDALPPPIAQGVAMLIAHLFNDRDAGRAPPAAVAALWRPYRRMRLMAEAHP</sequence>
<dbReference type="InterPro" id="IPR011738">
    <property type="entry name" value="Phage_CHP"/>
</dbReference>